<dbReference type="GeneID" id="93113703"/>
<dbReference type="EMBL" id="CP144916">
    <property type="protein sequence ID" value="WWC41312.1"/>
    <property type="molecule type" value="Genomic_DNA"/>
</dbReference>
<dbReference type="RefSeq" id="WP_338438961.1">
    <property type="nucleotide sequence ID" value="NZ_CP144916.1"/>
</dbReference>
<keyword evidence="2" id="KW-1185">Reference proteome</keyword>
<organism evidence="1 2">
    <name type="scientific">Campylobacter vicugnae</name>
    <dbReference type="NCBI Taxonomy" id="1660076"/>
    <lineage>
        <taxon>Bacteria</taxon>
        <taxon>Pseudomonadati</taxon>
        <taxon>Campylobacterota</taxon>
        <taxon>Epsilonproteobacteria</taxon>
        <taxon>Campylobacterales</taxon>
        <taxon>Campylobacteraceae</taxon>
        <taxon>Campylobacter</taxon>
    </lineage>
</organism>
<evidence type="ECO:0000313" key="1">
    <source>
        <dbReference type="EMBL" id="WWC41312.1"/>
    </source>
</evidence>
<dbReference type="Proteomes" id="UP001318120">
    <property type="component" value="Chromosome"/>
</dbReference>
<reference evidence="1 2" key="1">
    <citation type="journal article" date="2017" name="Genome Biol. Evol.">
        <title>Comparative Genomic Analysis Identifies a Campylobacter Clade Deficient in Selenium Metabolism.</title>
        <authorList>
            <person name="Miller W.G."/>
            <person name="Yee E."/>
            <person name="Lopes B.S."/>
            <person name="Chapman M.H."/>
            <person name="Huynh S."/>
            <person name="Bono J.L."/>
            <person name="Parker C.T."/>
            <person name="Strachan N.J.C."/>
            <person name="Forbes K.J."/>
        </authorList>
    </citation>
    <scope>NUCLEOTIDE SEQUENCE [LARGE SCALE GENOMIC DNA]</scope>
    <source>
        <strain evidence="1 2">RM9261</strain>
    </source>
</reference>
<gene>
    <name evidence="1" type="ORF">CVIC9261_06300</name>
</gene>
<name>A0ABZ2E6H1_9BACT</name>
<protein>
    <submittedName>
        <fullName evidence="1">Uncharacterized protein</fullName>
    </submittedName>
</protein>
<evidence type="ECO:0000313" key="2">
    <source>
        <dbReference type="Proteomes" id="UP001318120"/>
    </source>
</evidence>
<sequence length="68" mass="7740">MNTLDAINIECNPEIANDICDILSKSFLDTSYTLGFKYPVYGEPKLVKTNMKHIKDLICITKVVMMKL</sequence>
<accession>A0ABZ2E6H1</accession>
<proteinExistence type="predicted"/>